<evidence type="ECO:0000256" key="5">
    <source>
        <dbReference type="ARBA" id="ARBA00023085"/>
    </source>
</evidence>
<feature type="signal peptide" evidence="8">
    <location>
        <begin position="1"/>
        <end position="18"/>
    </location>
</feature>
<evidence type="ECO:0000256" key="3">
    <source>
        <dbReference type="ARBA" id="ARBA00013229"/>
    </source>
</evidence>
<evidence type="ECO:0000256" key="6">
    <source>
        <dbReference type="ARBA" id="ARBA00047928"/>
    </source>
</evidence>
<dbReference type="Pfam" id="PF01095">
    <property type="entry name" value="Pectinesterase"/>
    <property type="match status" value="1"/>
</dbReference>
<evidence type="ECO:0000313" key="10">
    <source>
        <dbReference type="EMBL" id="KAJ9710030.1"/>
    </source>
</evidence>
<dbReference type="Proteomes" id="UP001168098">
    <property type="component" value="Unassembled WGS sequence"/>
</dbReference>
<reference evidence="10 11" key="1">
    <citation type="journal article" date="2023" name="BMC Biotechnol.">
        <title>Vitis rotundifolia cv Carlos genome sequencing.</title>
        <authorList>
            <person name="Huff M."/>
            <person name="Hulse-Kemp A."/>
            <person name="Scheffler B."/>
            <person name="Youngblood R."/>
            <person name="Simpson S."/>
            <person name="Babiker E."/>
            <person name="Staton M."/>
        </authorList>
    </citation>
    <scope>NUCLEOTIDE SEQUENCE [LARGE SCALE GENOMIC DNA]</scope>
    <source>
        <tissue evidence="10">Leaf</tissue>
    </source>
</reference>
<comment type="catalytic activity">
    <reaction evidence="6 8">
        <text>[(1-&gt;4)-alpha-D-galacturonosyl methyl ester](n) + n H2O = [(1-&gt;4)-alpha-D-galacturonosyl](n) + n methanol + n H(+)</text>
        <dbReference type="Rhea" id="RHEA:22380"/>
        <dbReference type="Rhea" id="RHEA-COMP:14570"/>
        <dbReference type="Rhea" id="RHEA-COMP:14573"/>
        <dbReference type="ChEBI" id="CHEBI:15377"/>
        <dbReference type="ChEBI" id="CHEBI:15378"/>
        <dbReference type="ChEBI" id="CHEBI:17790"/>
        <dbReference type="ChEBI" id="CHEBI:140522"/>
        <dbReference type="ChEBI" id="CHEBI:140523"/>
        <dbReference type="EC" id="3.1.1.11"/>
    </reaction>
</comment>
<keyword evidence="5 8" id="KW-0063">Aspartyl esterase</keyword>
<dbReference type="EMBL" id="JARBHA010000001">
    <property type="protein sequence ID" value="KAJ9710030.1"/>
    <property type="molecule type" value="Genomic_DNA"/>
</dbReference>
<dbReference type="SUPFAM" id="SSF51126">
    <property type="entry name" value="Pectin lyase-like"/>
    <property type="match status" value="1"/>
</dbReference>
<dbReference type="GO" id="GO:0030599">
    <property type="term" value="F:pectinesterase activity"/>
    <property type="evidence" value="ECO:0007669"/>
    <property type="project" value="UniProtKB-UniRule"/>
</dbReference>
<dbReference type="InterPro" id="IPR012334">
    <property type="entry name" value="Pectin_lyas_fold"/>
</dbReference>
<dbReference type="GO" id="GO:0045490">
    <property type="term" value="P:pectin catabolic process"/>
    <property type="evidence" value="ECO:0007669"/>
    <property type="project" value="UniProtKB-UniRule"/>
</dbReference>
<feature type="chain" id="PRO_5041480773" description="Pectinesterase" evidence="8">
    <location>
        <begin position="19"/>
        <end position="271"/>
    </location>
</feature>
<dbReference type="EC" id="3.1.1.11" evidence="3 8"/>
<evidence type="ECO:0000256" key="1">
    <source>
        <dbReference type="ARBA" id="ARBA00005184"/>
    </source>
</evidence>
<dbReference type="PANTHER" id="PTHR31321:SF134">
    <property type="entry name" value="PECTINESTERASE"/>
    <property type="match status" value="1"/>
</dbReference>
<keyword evidence="8" id="KW-0732">Signal</keyword>
<dbReference type="AlphaFoldDB" id="A0AA39ANN8"/>
<proteinExistence type="inferred from homology"/>
<feature type="domain" description="Pectinesterase catalytic" evidence="9">
    <location>
        <begin position="32"/>
        <end position="266"/>
    </location>
</feature>
<keyword evidence="11" id="KW-1185">Reference proteome</keyword>
<evidence type="ECO:0000256" key="2">
    <source>
        <dbReference type="ARBA" id="ARBA00008891"/>
    </source>
</evidence>
<evidence type="ECO:0000313" key="11">
    <source>
        <dbReference type="Proteomes" id="UP001168098"/>
    </source>
</evidence>
<dbReference type="GO" id="GO:0042545">
    <property type="term" value="P:cell wall modification"/>
    <property type="evidence" value="ECO:0007669"/>
    <property type="project" value="UniProtKB-UniRule"/>
</dbReference>
<dbReference type="InterPro" id="IPR033131">
    <property type="entry name" value="Pectinesterase_Asp_AS"/>
</dbReference>
<feature type="active site" evidence="7">
    <location>
        <position position="184"/>
    </location>
</feature>
<evidence type="ECO:0000259" key="9">
    <source>
        <dbReference type="Pfam" id="PF01095"/>
    </source>
</evidence>
<dbReference type="PROSITE" id="PS00503">
    <property type="entry name" value="PECTINESTERASE_2"/>
    <property type="match status" value="1"/>
</dbReference>
<name>A0AA39ANN8_VITRO</name>
<keyword evidence="4 8" id="KW-0378">Hydrolase</keyword>
<comment type="caution">
    <text evidence="10">The sequence shown here is derived from an EMBL/GenBank/DDBJ whole genome shotgun (WGS) entry which is preliminary data.</text>
</comment>
<dbReference type="Gene3D" id="2.160.20.10">
    <property type="entry name" value="Single-stranded right-handed beta-helix, Pectin lyase-like"/>
    <property type="match status" value="1"/>
</dbReference>
<evidence type="ECO:0000256" key="7">
    <source>
        <dbReference type="PROSITE-ProRule" id="PRU10040"/>
    </source>
</evidence>
<evidence type="ECO:0000256" key="4">
    <source>
        <dbReference type="ARBA" id="ARBA00022801"/>
    </source>
</evidence>
<sequence length="271" mass="29891">MFVVFLLFILGDWTLSKGAPAPISKEIFVNPQGGPGVYTRIQDAINQGVPGNNNGWVLINVAPGLIGPWVRACRENVTVPPDKPYVYLKGHQKSTTIVAWRTSGWNLWEATLMVLADNFIAQRITFKNTFNLDGGNVVKPAVAVSVHGDKNSFYRCAFIGVQDTLFDATGRHFFRSCYIEGAVDFIFGTGTSQYQACTINATGYGFITAQNRDTPDGPSGFVFKFTRVIGNGPTYLGRAYGPYSRVLFYKSTLPGCVEPKGWDPWHFVGHE</sequence>
<comment type="similarity">
    <text evidence="2">Belongs to the pectinesterase family.</text>
</comment>
<protein>
    <recommendedName>
        <fullName evidence="3 8">Pectinesterase</fullName>
        <ecNumber evidence="3 8">3.1.1.11</ecNumber>
    </recommendedName>
</protein>
<comment type="pathway">
    <text evidence="1 8">Glycan metabolism; pectin degradation; 2-dehydro-3-deoxy-D-gluconate from pectin: step 1/5.</text>
</comment>
<dbReference type="InterPro" id="IPR011050">
    <property type="entry name" value="Pectin_lyase_fold/virulence"/>
</dbReference>
<organism evidence="10 11">
    <name type="scientific">Vitis rotundifolia</name>
    <name type="common">Muscadine grape</name>
    <dbReference type="NCBI Taxonomy" id="103349"/>
    <lineage>
        <taxon>Eukaryota</taxon>
        <taxon>Viridiplantae</taxon>
        <taxon>Streptophyta</taxon>
        <taxon>Embryophyta</taxon>
        <taxon>Tracheophyta</taxon>
        <taxon>Spermatophyta</taxon>
        <taxon>Magnoliopsida</taxon>
        <taxon>eudicotyledons</taxon>
        <taxon>Gunneridae</taxon>
        <taxon>Pentapetalae</taxon>
        <taxon>rosids</taxon>
        <taxon>Vitales</taxon>
        <taxon>Vitaceae</taxon>
        <taxon>Viteae</taxon>
        <taxon>Vitis</taxon>
    </lineage>
</organism>
<dbReference type="PANTHER" id="PTHR31321">
    <property type="entry name" value="ACYL-COA THIOESTER HYDROLASE YBHC-RELATED"/>
    <property type="match status" value="1"/>
</dbReference>
<dbReference type="InterPro" id="IPR000070">
    <property type="entry name" value="Pectinesterase_cat"/>
</dbReference>
<accession>A0AA39ANN8</accession>
<evidence type="ECO:0000256" key="8">
    <source>
        <dbReference type="RuleBase" id="RU000589"/>
    </source>
</evidence>
<gene>
    <name evidence="10" type="ORF">PVL29_001484</name>
</gene>